<dbReference type="Proteomes" id="UP000193804">
    <property type="component" value="Unassembled WGS sequence"/>
</dbReference>
<name>A0A1X7J6T1_9BACT</name>
<dbReference type="GO" id="GO:0046872">
    <property type="term" value="F:metal ion binding"/>
    <property type="evidence" value="ECO:0007669"/>
    <property type="project" value="UniProtKB-KW"/>
</dbReference>
<sequence>MKKRYELQGMSCGGCVNSVKKALLQVPDVSNVEIQLRPPGAVITLNKPITLEELQAELKKAGHYTIKEDISNASA</sequence>
<dbReference type="InterPro" id="IPR036163">
    <property type="entry name" value="HMA_dom_sf"/>
</dbReference>
<dbReference type="OrthoDB" id="1521937at2"/>
<protein>
    <submittedName>
        <fullName evidence="3">Copper chaperone CopZ</fullName>
    </submittedName>
</protein>
<dbReference type="InterPro" id="IPR017969">
    <property type="entry name" value="Heavy-metal-associated_CS"/>
</dbReference>
<dbReference type="RefSeq" id="WP_085516288.1">
    <property type="nucleotide sequence ID" value="NZ_FXAW01000002.1"/>
</dbReference>
<dbReference type="EMBL" id="FXAW01000002">
    <property type="protein sequence ID" value="SMG23037.1"/>
    <property type="molecule type" value="Genomic_DNA"/>
</dbReference>
<reference evidence="4" key="1">
    <citation type="submission" date="2017-04" db="EMBL/GenBank/DDBJ databases">
        <authorList>
            <person name="Varghese N."/>
            <person name="Submissions S."/>
        </authorList>
    </citation>
    <scope>NUCLEOTIDE SEQUENCE [LARGE SCALE GENOMIC DNA]</scope>
    <source>
        <strain evidence="4">DSM 4125</strain>
    </source>
</reference>
<dbReference type="PROSITE" id="PS01047">
    <property type="entry name" value="HMA_1"/>
    <property type="match status" value="1"/>
</dbReference>
<dbReference type="AlphaFoldDB" id="A0A1X7J6T1"/>
<feature type="domain" description="HMA" evidence="2">
    <location>
        <begin position="1"/>
        <end position="66"/>
    </location>
</feature>
<dbReference type="Gene3D" id="3.30.70.100">
    <property type="match status" value="1"/>
</dbReference>
<evidence type="ECO:0000256" key="1">
    <source>
        <dbReference type="ARBA" id="ARBA00022723"/>
    </source>
</evidence>
<accession>A0A1X7J6T1</accession>
<proteinExistence type="predicted"/>
<dbReference type="STRING" id="1028.SAMN05661096_01338"/>
<keyword evidence="4" id="KW-1185">Reference proteome</keyword>
<dbReference type="SUPFAM" id="SSF55008">
    <property type="entry name" value="HMA, heavy metal-associated domain"/>
    <property type="match status" value="1"/>
</dbReference>
<dbReference type="Pfam" id="PF00403">
    <property type="entry name" value="HMA"/>
    <property type="match status" value="1"/>
</dbReference>
<organism evidence="3 4">
    <name type="scientific">Marivirga sericea</name>
    <dbReference type="NCBI Taxonomy" id="1028"/>
    <lineage>
        <taxon>Bacteria</taxon>
        <taxon>Pseudomonadati</taxon>
        <taxon>Bacteroidota</taxon>
        <taxon>Cytophagia</taxon>
        <taxon>Cytophagales</taxon>
        <taxon>Marivirgaceae</taxon>
        <taxon>Marivirga</taxon>
    </lineage>
</organism>
<gene>
    <name evidence="3" type="ORF">SAMN05661096_01338</name>
</gene>
<dbReference type="InterPro" id="IPR006121">
    <property type="entry name" value="HMA_dom"/>
</dbReference>
<keyword evidence="1" id="KW-0479">Metal-binding</keyword>
<dbReference type="PROSITE" id="PS50846">
    <property type="entry name" value="HMA_2"/>
    <property type="match status" value="1"/>
</dbReference>
<evidence type="ECO:0000259" key="2">
    <source>
        <dbReference type="PROSITE" id="PS50846"/>
    </source>
</evidence>
<dbReference type="CDD" id="cd00371">
    <property type="entry name" value="HMA"/>
    <property type="match status" value="1"/>
</dbReference>
<evidence type="ECO:0000313" key="4">
    <source>
        <dbReference type="Proteomes" id="UP000193804"/>
    </source>
</evidence>
<evidence type="ECO:0000313" key="3">
    <source>
        <dbReference type="EMBL" id="SMG23037.1"/>
    </source>
</evidence>